<feature type="domain" description="Anti-bacteriophage protein A/HamA C-terminal" evidence="1">
    <location>
        <begin position="39"/>
        <end position="301"/>
    </location>
</feature>
<proteinExistence type="predicted"/>
<dbReference type="Proteomes" id="UP001162891">
    <property type="component" value="Chromosome"/>
</dbReference>
<organism evidence="2 3">
    <name type="scientific">Anaeromyxobacter oryzae</name>
    <dbReference type="NCBI Taxonomy" id="2918170"/>
    <lineage>
        <taxon>Bacteria</taxon>
        <taxon>Pseudomonadati</taxon>
        <taxon>Myxococcota</taxon>
        <taxon>Myxococcia</taxon>
        <taxon>Myxococcales</taxon>
        <taxon>Cystobacterineae</taxon>
        <taxon>Anaeromyxobacteraceae</taxon>
        <taxon>Anaeromyxobacter</taxon>
    </lineage>
</organism>
<name>A0ABM7WZT6_9BACT</name>
<sequence length="305" mass="34676">MDPTPLAQLHTYLEASRQKYDACLDHLEVVLPVPGVTATVRFHYLRLDANGVPKFKDLALCLVDHVIEFCLSARRRGTPKAFHEFSRLNREARALLRQHAKGGEAGEFLLYLLMEAVLRAPQVVAKMDLKTNPKMEVHGSDGIHMRYDEKEHCLDVFFGEAKLEQSVTAAVKHAFESIASFHATGLVEHEFGLVTSHFKHLDAKLQEAVLEYVDRLNPKKDCRINHAMLVGFTWPPYPDSAGKSYKEAIDQFVTLYTKECPKLHELLTVQFGAFAHKHLRYDIFFLPFPDVQSFRDAFNAALNAE</sequence>
<dbReference type="EMBL" id="AP025591">
    <property type="protein sequence ID" value="BDG04999.1"/>
    <property type="molecule type" value="Genomic_DNA"/>
</dbReference>
<gene>
    <name evidence="2" type="ORF">AMOR_39950</name>
</gene>
<protein>
    <recommendedName>
        <fullName evidence="1">Anti-bacteriophage protein A/HamA C-terminal domain-containing protein</fullName>
    </recommendedName>
</protein>
<evidence type="ECO:0000313" key="2">
    <source>
        <dbReference type="EMBL" id="BDG04999.1"/>
    </source>
</evidence>
<keyword evidence="3" id="KW-1185">Reference proteome</keyword>
<evidence type="ECO:0000259" key="1">
    <source>
        <dbReference type="Pfam" id="PF08878"/>
    </source>
</evidence>
<evidence type="ECO:0000313" key="3">
    <source>
        <dbReference type="Proteomes" id="UP001162891"/>
    </source>
</evidence>
<reference evidence="3" key="1">
    <citation type="journal article" date="2022" name="Int. J. Syst. Evol. Microbiol.">
        <title>Anaeromyxobacter oryzae sp. nov., Anaeromyxobacter diazotrophicus sp. nov. and Anaeromyxobacter paludicola sp. nov., isolated from paddy soils.</title>
        <authorList>
            <person name="Itoh H."/>
            <person name="Xu Z."/>
            <person name="Mise K."/>
            <person name="Masuda Y."/>
            <person name="Ushijima N."/>
            <person name="Hayakawa C."/>
            <person name="Shiratori Y."/>
            <person name="Senoo K."/>
        </authorList>
    </citation>
    <scope>NUCLEOTIDE SEQUENCE [LARGE SCALE GENOMIC DNA]</scope>
    <source>
        <strain evidence="3">Red232</strain>
    </source>
</reference>
<accession>A0ABM7WZT6</accession>
<dbReference type="InterPro" id="IPR014976">
    <property type="entry name" value="AbpA_HamA_C"/>
</dbReference>
<dbReference type="Pfam" id="PF08878">
    <property type="entry name" value="HamA"/>
    <property type="match status" value="1"/>
</dbReference>